<evidence type="ECO:0000256" key="2">
    <source>
        <dbReference type="ARBA" id="ARBA00009963"/>
    </source>
</evidence>
<keyword evidence="4" id="KW-0167">Capsid protein</keyword>
<dbReference type="EMBL" id="MZ089798">
    <property type="protein sequence ID" value="QXN75254.1"/>
    <property type="molecule type" value="Genomic_DNA"/>
</dbReference>
<comment type="subcellular location">
    <subcellularLocation>
        <location evidence="1">Virion</location>
    </subcellularLocation>
</comment>
<evidence type="ECO:0000256" key="4">
    <source>
        <dbReference type="ARBA" id="ARBA00022561"/>
    </source>
</evidence>
<evidence type="ECO:0000256" key="1">
    <source>
        <dbReference type="ARBA" id="ARBA00004328"/>
    </source>
</evidence>
<evidence type="ECO:0000256" key="5">
    <source>
        <dbReference type="ARBA" id="ARBA00022844"/>
    </source>
</evidence>
<keyword evidence="3" id="KW-1140">T=1 icosahedral capsid protein</keyword>
<dbReference type="InterPro" id="IPR016184">
    <property type="entry name" value="Capsid/spike_ssDNA_virus"/>
</dbReference>
<dbReference type="GO" id="GO:0005198">
    <property type="term" value="F:structural molecule activity"/>
    <property type="evidence" value="ECO:0007669"/>
    <property type="project" value="InterPro"/>
</dbReference>
<dbReference type="SUPFAM" id="SSF88645">
    <property type="entry name" value="ssDNA viruses"/>
    <property type="match status" value="2"/>
</dbReference>
<sequence>MGVFGKNNGRSNRVKRNVFDLSMQNNLTTKFGQLTPVLCKEVLPGDSFRINTSFGLRFSPTYFPLQSRIRADIHYFYVRNRNLWKDWMDFIGNTRTGLVPPYRNAWVETGSLGDYLGVPTVKKSYGWSSTPFIKTVYSGTVFPTGACSSYKIIDSSFDVFRNDSFTTSVQNTATPLSLKKGDILLVNFPLSSSLEIDGGSRIRVSLGYSLRMALPNSCNIYPLQDLTGFSLYFCKGLISSLGHIDNALRLSLSLDNEGYYISDSLPNDFSLADYNSMYIGFPIAFDGNFYYADVTAGAGTSTPITFTLSYPTTSQAAAQDYADINLSALPFRAYESIYNSFYRDDRNNPRIVNGEPVYNEYLRNKEGGLDALDYPLMFRNWEQDFLTTAVPTPQQGNAPLVGISSLGEMTFSYDGKEYVAQAETAEDADTITSASFRENVPSAVARSLVDVVTSGISINDFRNVNAFQRWKETNLRRGMKYKDQIKSHFDVDVSYAELDMPEFIGGVSIPVTTNTVSATAETGTGPNDVTLGDYRGQLYGSGSSKHSVSHYFDEHGFVIGILSVVPVPVYSQLLPKFFLKSNPLDYFFPEFGHIGFQPISNNEVNMLAVTNKQDAGTFGYQRPWYDYLASVDEIHGDFRKNGYDDFVLSRTFDGVPNLGSDFTVIKPESLNHVFTYTGNNDKILGQIYFDIVAKRPIPLYGVPRLEADL</sequence>
<dbReference type="GO" id="GO:0039615">
    <property type="term" value="C:T=1 icosahedral viral capsid"/>
    <property type="evidence" value="ECO:0007669"/>
    <property type="project" value="UniProtKB-KW"/>
</dbReference>
<dbReference type="InterPro" id="IPR003514">
    <property type="entry name" value="Microviridae_protein_F"/>
</dbReference>
<dbReference type="Gene3D" id="2.60.169.10">
    <property type="entry name" value="Microviridae F protein"/>
    <property type="match status" value="2"/>
</dbReference>
<reference evidence="6" key="1">
    <citation type="submission" date="2021-04" db="EMBL/GenBank/DDBJ databases">
        <title>Genomes of microviruses identified in yellow-bellied marmot fecal samples.</title>
        <authorList>
            <person name="Varsani A."/>
            <person name="Kraberger S."/>
            <person name="Chatterjee A."/>
            <person name="Richet C."/>
            <person name="Fontenele R.S."/>
            <person name="Schmidlin K."/>
            <person name="Blumstein D.T."/>
        </authorList>
    </citation>
    <scope>NUCLEOTIDE SEQUENCE</scope>
    <source>
        <strain evidence="6">Mar52</strain>
    </source>
</reference>
<dbReference type="Pfam" id="PF02305">
    <property type="entry name" value="Phage_F"/>
    <property type="match status" value="2"/>
</dbReference>
<evidence type="ECO:0000313" key="6">
    <source>
        <dbReference type="EMBL" id="QXN75254.1"/>
    </source>
</evidence>
<proteinExistence type="inferred from homology"/>
<dbReference type="InterPro" id="IPR037002">
    <property type="entry name" value="Microviridae_protein_F_sf"/>
</dbReference>
<comment type="similarity">
    <text evidence="2">Belongs to the microviridae F protein family.</text>
</comment>
<name>A0A8F5MJT5_9VIRU</name>
<organism evidence="6">
    <name type="scientific">Microvirus mar52</name>
    <dbReference type="NCBI Taxonomy" id="2851188"/>
    <lineage>
        <taxon>Viruses</taxon>
        <taxon>Monodnaviria</taxon>
        <taxon>Sangervirae</taxon>
        <taxon>Phixviricota</taxon>
        <taxon>Malgrandaviricetes</taxon>
        <taxon>Petitvirales</taxon>
        <taxon>Microviridae</taxon>
    </lineage>
</organism>
<protein>
    <submittedName>
        <fullName evidence="6">Major capsid protein</fullName>
    </submittedName>
</protein>
<accession>A0A8F5MJT5</accession>
<evidence type="ECO:0000256" key="3">
    <source>
        <dbReference type="ARBA" id="ARBA00022431"/>
    </source>
</evidence>
<keyword evidence="5" id="KW-0946">Virion</keyword>